<dbReference type="PANTHER" id="PTHR43167">
    <property type="entry name" value="PUTATIVE (AFU_ORTHOLOGUE AFUA_6G01830)-RELATED"/>
    <property type="match status" value="1"/>
</dbReference>
<dbReference type="PANTHER" id="PTHR43167:SF1">
    <property type="entry name" value="PUTATIVE (AFU_ORTHOLOGUE AFUA_6G01830)-RELATED"/>
    <property type="match status" value="1"/>
</dbReference>
<keyword evidence="1" id="KW-0808">Transferase</keyword>
<dbReference type="GO" id="GO:0008168">
    <property type="term" value="F:methyltransferase activity"/>
    <property type="evidence" value="ECO:0007669"/>
    <property type="project" value="UniProtKB-KW"/>
</dbReference>
<gene>
    <name evidence="1" type="ORF">LQ318_01785</name>
</gene>
<accession>A0ABT3PUV1</accession>
<keyword evidence="2" id="KW-1185">Reference proteome</keyword>
<name>A0ABT3PUV1_9BACT</name>
<evidence type="ECO:0000313" key="2">
    <source>
        <dbReference type="Proteomes" id="UP001207337"/>
    </source>
</evidence>
<dbReference type="Pfam" id="PF13578">
    <property type="entry name" value="Methyltransf_24"/>
    <property type="match status" value="1"/>
</dbReference>
<dbReference type="SUPFAM" id="SSF53335">
    <property type="entry name" value="S-adenosyl-L-methionine-dependent methyltransferases"/>
    <property type="match status" value="1"/>
</dbReference>
<keyword evidence="1" id="KW-0489">Methyltransferase</keyword>
<evidence type="ECO:0000313" key="1">
    <source>
        <dbReference type="EMBL" id="MCW9711622.1"/>
    </source>
</evidence>
<proteinExistence type="predicted"/>
<dbReference type="Gene3D" id="3.40.50.150">
    <property type="entry name" value="Vaccinia Virus protein VP39"/>
    <property type="match status" value="1"/>
</dbReference>
<dbReference type="GO" id="GO:0032259">
    <property type="term" value="P:methylation"/>
    <property type="evidence" value="ECO:0007669"/>
    <property type="project" value="UniProtKB-KW"/>
</dbReference>
<dbReference type="InterPro" id="IPR029063">
    <property type="entry name" value="SAM-dependent_MTases_sf"/>
</dbReference>
<organism evidence="1 2">
    <name type="scientific">Fodinibius salicampi</name>
    <dbReference type="NCBI Taxonomy" id="1920655"/>
    <lineage>
        <taxon>Bacteria</taxon>
        <taxon>Pseudomonadati</taxon>
        <taxon>Balneolota</taxon>
        <taxon>Balneolia</taxon>
        <taxon>Balneolales</taxon>
        <taxon>Balneolaceae</taxon>
        <taxon>Fodinibius</taxon>
    </lineage>
</organism>
<dbReference type="CDD" id="cd02440">
    <property type="entry name" value="AdoMet_MTases"/>
    <property type="match status" value="1"/>
</dbReference>
<protein>
    <submittedName>
        <fullName evidence="1">Class I SAM-dependent methyltransferase</fullName>
        <ecNumber evidence="1">2.1.1.-</ecNumber>
    </submittedName>
</protein>
<reference evidence="1 2" key="1">
    <citation type="submission" date="2021-11" db="EMBL/GenBank/DDBJ databases">
        <title>Aliifidinibius sp. nov., a new bacterium isolated from saline soil.</title>
        <authorList>
            <person name="Galisteo C."/>
            <person name="De La Haba R."/>
            <person name="Sanchez-Porro C."/>
            <person name="Ventosa A."/>
        </authorList>
    </citation>
    <scope>NUCLEOTIDE SEQUENCE [LARGE SCALE GENOMIC DNA]</scope>
    <source>
        <strain evidence="1 2">KACC 190600</strain>
    </source>
</reference>
<dbReference type="RefSeq" id="WP_265786988.1">
    <property type="nucleotide sequence ID" value="NZ_BAABRS010000001.1"/>
</dbReference>
<dbReference type="Proteomes" id="UP001207337">
    <property type="component" value="Unassembled WGS sequence"/>
</dbReference>
<comment type="caution">
    <text evidence="1">The sequence shown here is derived from an EMBL/GenBank/DDBJ whole genome shotgun (WGS) entry which is preliminary data.</text>
</comment>
<dbReference type="EMBL" id="JAJNDC010000001">
    <property type="protein sequence ID" value="MCW9711622.1"/>
    <property type="molecule type" value="Genomic_DNA"/>
</dbReference>
<dbReference type="EC" id="2.1.1.-" evidence="1"/>
<sequence length="193" mass="21714">MKDTAFQQIPEALKSIEQDTKKSDFTMPSERKTGSLLRTLVSSKPGGRFLELGTGTGLSTAWLLSGMHPSSLLDSVDNDNTVLEIARRHLGHDKRLTFHNCDGGDFIRQAQPNYYDLIFADAWPGKYSLLDETLDLLNVGGFYIIDDMSPQQNWPEGHEKKVKKLLKTLNEYSHLNVCRLAWATGIIICCRVN</sequence>